<accession>A0A9P0CRU5</accession>
<evidence type="ECO:0008006" key="3">
    <source>
        <dbReference type="Google" id="ProtNLM"/>
    </source>
</evidence>
<dbReference type="AlphaFoldDB" id="A0A9P0CRU5"/>
<dbReference type="GO" id="GO:0071897">
    <property type="term" value="P:DNA biosynthetic process"/>
    <property type="evidence" value="ECO:0007669"/>
    <property type="project" value="UniProtKB-ARBA"/>
</dbReference>
<dbReference type="OrthoDB" id="6602337at2759"/>
<gene>
    <name evidence="1" type="ORF">PSYICH_LOCUS7002</name>
</gene>
<reference evidence="1" key="1">
    <citation type="submission" date="2022-01" db="EMBL/GenBank/DDBJ databases">
        <authorList>
            <person name="King R."/>
        </authorList>
    </citation>
    <scope>NUCLEOTIDE SEQUENCE</scope>
</reference>
<dbReference type="InterPro" id="IPR043502">
    <property type="entry name" value="DNA/RNA_pol_sf"/>
</dbReference>
<dbReference type="SUPFAM" id="SSF56672">
    <property type="entry name" value="DNA/RNA polymerases"/>
    <property type="match status" value="1"/>
</dbReference>
<evidence type="ECO:0000313" key="1">
    <source>
        <dbReference type="EMBL" id="CAH1106876.1"/>
    </source>
</evidence>
<dbReference type="EMBL" id="OV651814">
    <property type="protein sequence ID" value="CAH1106876.1"/>
    <property type="molecule type" value="Genomic_DNA"/>
</dbReference>
<organism evidence="1 2">
    <name type="scientific">Psylliodes chrysocephalus</name>
    <dbReference type="NCBI Taxonomy" id="3402493"/>
    <lineage>
        <taxon>Eukaryota</taxon>
        <taxon>Metazoa</taxon>
        <taxon>Ecdysozoa</taxon>
        <taxon>Arthropoda</taxon>
        <taxon>Hexapoda</taxon>
        <taxon>Insecta</taxon>
        <taxon>Pterygota</taxon>
        <taxon>Neoptera</taxon>
        <taxon>Endopterygota</taxon>
        <taxon>Coleoptera</taxon>
        <taxon>Polyphaga</taxon>
        <taxon>Cucujiformia</taxon>
        <taxon>Chrysomeloidea</taxon>
        <taxon>Chrysomelidae</taxon>
        <taxon>Galerucinae</taxon>
        <taxon>Alticini</taxon>
        <taxon>Psylliodes</taxon>
    </lineage>
</organism>
<protein>
    <recommendedName>
        <fullName evidence="3">DNA-directed DNA polymerase</fullName>
    </recommendedName>
</protein>
<sequence length="290" mass="33476">MSVDDLGDYGYVLEVDVTYPHHLQDKHTDLPFLVENIVPSNSKTEIPKLVPNLNHKDKYILHYRNFKEAINNGLIVTKIHRALKFKQSRWLKKYIDLNTNMRNNAKDTSEKNHFKRMVNSVYGKTMENVDDRRDIYLKTHWASKRNSPGANNLIARPNFESCSIFSENFVAIHMGRTKICYNKPLYVGFTVLELSKFDFLYNKNAPVIDDQVASISSAAPSKRQHIEVEEEELNKQKQNDKFGELYLKTIATIQGNGQIINTRPLGIKNSIDSLKDAVNVKTCNCYKYSK</sequence>
<name>A0A9P0CRU5_9CUCU</name>
<dbReference type="PANTHER" id="PTHR31511:SF12">
    <property type="entry name" value="RHO TERMINATION FACTOR N-TERMINAL DOMAIN-CONTAINING PROTEIN"/>
    <property type="match status" value="1"/>
</dbReference>
<keyword evidence="2" id="KW-1185">Reference proteome</keyword>
<dbReference type="Proteomes" id="UP001153636">
    <property type="component" value="Chromosome 2"/>
</dbReference>
<evidence type="ECO:0000313" key="2">
    <source>
        <dbReference type="Proteomes" id="UP001153636"/>
    </source>
</evidence>
<proteinExistence type="predicted"/>
<dbReference type="PANTHER" id="PTHR31511">
    <property type="entry name" value="PROTEIN CBG23764"/>
    <property type="match status" value="1"/>
</dbReference>